<evidence type="ECO:0000313" key="3">
    <source>
        <dbReference type="EMBL" id="KAA3931374.1"/>
    </source>
</evidence>
<dbReference type="EMBL" id="JAQNWR010000029">
    <property type="protein sequence ID" value="MDC2411230.1"/>
    <property type="molecule type" value="Genomic_DNA"/>
</dbReference>
<evidence type="ECO:0000313" key="19">
    <source>
        <dbReference type="Proteomes" id="UP000435985"/>
    </source>
</evidence>
<dbReference type="EMBL" id="FNDO01000001">
    <property type="protein sequence ID" value="SDH11957.1"/>
    <property type="molecule type" value="Genomic_DNA"/>
</dbReference>
<dbReference type="Proteomes" id="UP001215078">
    <property type="component" value="Unassembled WGS sequence"/>
</dbReference>
<evidence type="ECO:0000313" key="16">
    <source>
        <dbReference type="Proteomes" id="UP000286031"/>
    </source>
</evidence>
<evidence type="ECO:0000313" key="11">
    <source>
        <dbReference type="EMBL" id="RHH49658.1"/>
    </source>
</evidence>
<dbReference type="GO" id="GO:0016757">
    <property type="term" value="F:glycosyltransferase activity"/>
    <property type="evidence" value="ECO:0007669"/>
    <property type="project" value="InterPro"/>
</dbReference>
<dbReference type="Pfam" id="PF00534">
    <property type="entry name" value="Glycos_transf_1"/>
    <property type="match status" value="1"/>
</dbReference>
<evidence type="ECO:0000313" key="9">
    <source>
        <dbReference type="EMBL" id="RGS87536.1"/>
    </source>
</evidence>
<dbReference type="KEGG" id="boa:Bovatus_03022"/>
<evidence type="ECO:0000256" key="1">
    <source>
        <dbReference type="ARBA" id="ARBA00022679"/>
    </source>
</evidence>
<dbReference type="Proteomes" id="UP000435985">
    <property type="component" value="Unassembled WGS sequence"/>
</dbReference>
<dbReference type="Proteomes" id="UP000266492">
    <property type="component" value="Unassembled WGS sequence"/>
</dbReference>
<evidence type="ECO:0000313" key="12">
    <source>
        <dbReference type="EMBL" id="SDH11957.1"/>
    </source>
</evidence>
<protein>
    <submittedName>
        <fullName evidence="4 9">Glycosyltransferase</fullName>
    </submittedName>
    <submittedName>
        <fullName evidence="12">Glycosyltransferase involved in cell wall bisynthesis</fullName>
    </submittedName>
</protein>
<evidence type="ECO:0000313" key="5">
    <source>
        <dbReference type="EMBL" id="MDC2411230.1"/>
    </source>
</evidence>
<gene>
    <name evidence="11" type="ORF">DW206_06475</name>
    <name evidence="10" type="ORF">DWV35_03850</name>
    <name evidence="9" type="ORF">DWX70_03555</name>
    <name evidence="8" type="ORF">DYI28_17070</name>
    <name evidence="4" type="ORF">F3B98_10485</name>
    <name evidence="3" type="ORF">F3F25_00150</name>
    <name evidence="5" type="ORF">PO240_25495</name>
    <name evidence="6" type="ORF">PO382_26010</name>
    <name evidence="7" type="ORF">PQ628_16245</name>
    <name evidence="12" type="ORF">SAMN05192582_1001213</name>
</gene>
<dbReference type="EMBL" id="CP041395">
    <property type="protein sequence ID" value="QDM10268.1"/>
    <property type="molecule type" value="Genomic_DNA"/>
</dbReference>
<dbReference type="PANTHER" id="PTHR46401:SF2">
    <property type="entry name" value="GLYCOSYLTRANSFERASE WBBK-RELATED"/>
    <property type="match status" value="1"/>
</dbReference>
<proteinExistence type="predicted"/>
<dbReference type="PANTHER" id="PTHR46401">
    <property type="entry name" value="GLYCOSYLTRANSFERASE WBBK-RELATED"/>
    <property type="match status" value="1"/>
</dbReference>
<evidence type="ECO:0000313" key="17">
    <source>
        <dbReference type="Proteomes" id="UP000318823"/>
    </source>
</evidence>
<dbReference type="SUPFAM" id="SSF53756">
    <property type="entry name" value="UDP-Glycosyltransferase/glycogen phosphorylase"/>
    <property type="match status" value="1"/>
</dbReference>
<dbReference type="EMBL" id="JAQNZF010000069">
    <property type="protein sequence ID" value="MDC2745650.1"/>
    <property type="molecule type" value="Genomic_DNA"/>
</dbReference>
<evidence type="ECO:0000313" key="14">
    <source>
        <dbReference type="Proteomes" id="UP000266492"/>
    </source>
</evidence>
<sequence length="372" mass="43187">MAEKKQAPLNKLLTIYFYHTRLTRESYEEWKEYKFPGHILYGLPLLENYGIHSVMHKCKYFSGRLKLMLYATKEILFCKEKYDVLYATSFRGIEPVIFLRALGLYRKPIVIWHHTAVVTNPKPWREQISRLFYKGIDQMFLFSRKLIQDSQKTRKAPSHKLKLIHWGPDLPFYDHLLAEMPDRKPEGFISTGKENRDVDTLLQAFAATNEKLDLYIAVSCGNINYKKIIDPYALPDSIRIHYTDGVIPYELGKLVARKSCIVICCLDFPYTVGLTTLVEAFALGIPVICSRNPNFEIDIDKEGIGITVEYNDVQGWIDAIRYIADHPEEARRMGENARKLAEERFNLEIFSREIAESLLEISNISSKNRTFA</sequence>
<reference evidence="13" key="2">
    <citation type="submission" date="2016-10" db="EMBL/GenBank/DDBJ databases">
        <authorList>
            <person name="Varghese N."/>
            <person name="Submissions S."/>
        </authorList>
    </citation>
    <scope>NUCLEOTIDE SEQUENCE [LARGE SCALE GENOMIC DNA]</scope>
    <source>
        <strain evidence="13">NLAE-zl-C57</strain>
    </source>
</reference>
<dbReference type="Proteomes" id="UP000318823">
    <property type="component" value="Chromosome"/>
</dbReference>
<dbReference type="EMBL" id="QRVZ01000002">
    <property type="protein sequence ID" value="RGS87536.1"/>
    <property type="molecule type" value="Genomic_DNA"/>
</dbReference>
<reference evidence="8" key="7">
    <citation type="submission" date="2019-07" db="EMBL/GenBank/DDBJ databases">
        <authorList>
            <person name="Ross B.D."/>
            <person name="Verster A.J."/>
            <person name="Radey M.C."/>
            <person name="Schmidtke D.T."/>
            <person name="Pope C.E."/>
            <person name="Hoffman L.R."/>
            <person name="Hajjar A."/>
            <person name="Peterson S.B."/>
            <person name="Borenstein E."/>
            <person name="Mougous J.D."/>
        </authorList>
    </citation>
    <scope>NUCLEOTIDE SEQUENCE</scope>
    <source>
        <strain evidence="8">3725 D1 iv</strain>
    </source>
</reference>
<evidence type="ECO:0000313" key="15">
    <source>
        <dbReference type="Proteomes" id="UP000283329"/>
    </source>
</evidence>
<dbReference type="GeneID" id="29451790"/>
<dbReference type="EMBL" id="QRJR01000004">
    <property type="protein sequence ID" value="RHH49658.1"/>
    <property type="molecule type" value="Genomic_DNA"/>
</dbReference>
<reference evidence="18 19" key="6">
    <citation type="journal article" date="2019" name="Nat. Med.">
        <title>A library of human gut bacterial isolates paired with longitudinal multiomics data enables mechanistic microbiome research.</title>
        <authorList>
            <person name="Poyet M."/>
            <person name="Groussin M."/>
            <person name="Gibbons S.M."/>
            <person name="Avila-Pacheco J."/>
            <person name="Jiang X."/>
            <person name="Kearney S.M."/>
            <person name="Perrotta A.R."/>
            <person name="Berdy B."/>
            <person name="Zhao S."/>
            <person name="Lieberman T.D."/>
            <person name="Swanson P.K."/>
            <person name="Smith M."/>
            <person name="Roesemann S."/>
            <person name="Alexander J.E."/>
            <person name="Rich S.A."/>
            <person name="Livny J."/>
            <person name="Vlamakis H."/>
            <person name="Clish C."/>
            <person name="Bullock K."/>
            <person name="Deik A."/>
            <person name="Scott J."/>
            <person name="Pierce K.A."/>
            <person name="Xavier R.J."/>
            <person name="Alm E.J."/>
        </authorList>
    </citation>
    <scope>NUCLEOTIDE SEQUENCE [LARGE SCALE GENOMIC DNA]</scope>
    <source>
        <strain evidence="4 19">BIOML-A14</strain>
        <strain evidence="3 18">BIOML-A160</strain>
    </source>
</reference>
<evidence type="ECO:0000313" key="8">
    <source>
        <dbReference type="EMBL" id="QDM10268.1"/>
    </source>
</evidence>
<dbReference type="RefSeq" id="WP_004296594.1">
    <property type="nucleotide sequence ID" value="NZ_BAABYJ010000001.1"/>
</dbReference>
<organism evidence="4 19">
    <name type="scientific">Bacteroides ovatus</name>
    <dbReference type="NCBI Taxonomy" id="28116"/>
    <lineage>
        <taxon>Bacteria</taxon>
        <taxon>Pseudomonadati</taxon>
        <taxon>Bacteroidota</taxon>
        <taxon>Bacteroidia</taxon>
        <taxon>Bacteroidales</taxon>
        <taxon>Bacteroidaceae</taxon>
        <taxon>Bacteroides</taxon>
    </lineage>
</organism>
<dbReference type="AlphaFoldDB" id="A0A139KU62"/>
<evidence type="ECO:0000313" key="4">
    <source>
        <dbReference type="EMBL" id="KAA4664511.1"/>
    </source>
</evidence>
<dbReference type="EMBL" id="JAQQPO010000019">
    <property type="protein sequence ID" value="MDC7959757.1"/>
    <property type="molecule type" value="Genomic_DNA"/>
</dbReference>
<evidence type="ECO:0000313" key="10">
    <source>
        <dbReference type="EMBL" id="RGX12437.1"/>
    </source>
</evidence>
<evidence type="ECO:0000313" key="18">
    <source>
        <dbReference type="Proteomes" id="UP000365824"/>
    </source>
</evidence>
<dbReference type="STRING" id="28116.Bovatus_03022"/>
<feature type="domain" description="Glycosyl transferase family 1" evidence="2">
    <location>
        <begin position="190"/>
        <end position="339"/>
    </location>
</feature>
<dbReference type="Gene3D" id="3.40.50.2000">
    <property type="entry name" value="Glycogen Phosphorylase B"/>
    <property type="match status" value="2"/>
</dbReference>
<evidence type="ECO:0000259" key="2">
    <source>
        <dbReference type="Pfam" id="PF00534"/>
    </source>
</evidence>
<dbReference type="Proteomes" id="UP000283329">
    <property type="component" value="Unassembled WGS sequence"/>
</dbReference>
<dbReference type="Proteomes" id="UP000286031">
    <property type="component" value="Unassembled WGS sequence"/>
</dbReference>
<keyword evidence="1 4" id="KW-0808">Transferase</keyword>
<reference evidence="8" key="4">
    <citation type="journal article" date="2018" name="Nature">
        <title>Human gut bacteria contain acquired interbacterial defence systems.</title>
        <authorList>
            <person name="Ross B.D."/>
            <person name="Verster A.J."/>
            <person name="Radey M.C."/>
            <person name="Schmidtke D.T."/>
            <person name="Pope C.E."/>
            <person name="Hoffman L.R."/>
            <person name="Hajjar A."/>
            <person name="Peterson S.B."/>
            <person name="Borenstein E."/>
            <person name="Mougous J."/>
        </authorList>
    </citation>
    <scope>NUCLEOTIDE SEQUENCE</scope>
    <source>
        <strain evidence="8">3725 D1 iv</strain>
    </source>
</reference>
<dbReference type="Proteomes" id="UP000365824">
    <property type="component" value="Unassembled WGS sequence"/>
</dbReference>
<reference evidence="5" key="8">
    <citation type="submission" date="2022-10" db="EMBL/GenBank/DDBJ databases">
        <title>Human gut microbiome strain richness.</title>
        <authorList>
            <person name="Chen-Liaw A."/>
        </authorList>
    </citation>
    <scope>NUCLEOTIDE SEQUENCE</scope>
    <source>
        <strain evidence="6">BSD2780120875st1_E1_BSD2780120875_150330</strain>
        <strain evidence="5">F7_m1001271B151109d0_201107</strain>
        <strain evidence="7">RTP21484st1_H8_RTP21484_190118</strain>
    </source>
</reference>
<dbReference type="GO" id="GO:0009103">
    <property type="term" value="P:lipopolysaccharide biosynthetic process"/>
    <property type="evidence" value="ECO:0007669"/>
    <property type="project" value="TreeGrafter"/>
</dbReference>
<reference evidence="14 15" key="5">
    <citation type="submission" date="2018-08" db="EMBL/GenBank/DDBJ databases">
        <title>A genome reference for cultivated species of the human gut microbiota.</title>
        <authorList>
            <person name="Zou Y."/>
            <person name="Xue W."/>
            <person name="Luo G."/>
        </authorList>
    </citation>
    <scope>NUCLEOTIDE SEQUENCE [LARGE SCALE GENOMIC DNA]</scope>
    <source>
        <strain evidence="10 16">AF04-46</strain>
        <strain evidence="9 14">AF20-9LB</strain>
        <strain evidence="11 15">AM17-48</strain>
    </source>
</reference>
<dbReference type="Proteomes" id="UP000181870">
    <property type="component" value="Unassembled WGS sequence"/>
</dbReference>
<evidence type="ECO:0000313" key="7">
    <source>
        <dbReference type="EMBL" id="MDC7959757.1"/>
    </source>
</evidence>
<dbReference type="CDD" id="cd03801">
    <property type="entry name" value="GT4_PimA-like"/>
    <property type="match status" value="1"/>
</dbReference>
<accession>A0A139KU62</accession>
<evidence type="ECO:0000313" key="6">
    <source>
        <dbReference type="EMBL" id="MDC2745650.1"/>
    </source>
</evidence>
<name>A0A139KU62_BACOV</name>
<dbReference type="EMBL" id="VWLB01000001">
    <property type="protein sequence ID" value="KAA3931374.1"/>
    <property type="molecule type" value="Genomic_DNA"/>
</dbReference>
<dbReference type="Proteomes" id="UP001219389">
    <property type="component" value="Unassembled WGS sequence"/>
</dbReference>
<dbReference type="EMBL" id="QSBI01000003">
    <property type="protein sequence ID" value="RGX12437.1"/>
    <property type="molecule type" value="Genomic_DNA"/>
</dbReference>
<reference evidence="12" key="1">
    <citation type="submission" date="2016-10" db="EMBL/GenBank/DDBJ databases">
        <authorList>
            <person name="de Groot N.N."/>
        </authorList>
    </citation>
    <scope>NUCLEOTIDE SEQUENCE [LARGE SCALE GENOMIC DNA]</scope>
    <source>
        <strain evidence="12">NLAE-zl-C57</strain>
    </source>
</reference>
<dbReference type="InterPro" id="IPR001296">
    <property type="entry name" value="Glyco_trans_1"/>
</dbReference>
<dbReference type="EMBL" id="VWFO01000010">
    <property type="protein sequence ID" value="KAA4664511.1"/>
    <property type="molecule type" value="Genomic_DNA"/>
</dbReference>
<dbReference type="Proteomes" id="UP001214017">
    <property type="component" value="Unassembled WGS sequence"/>
</dbReference>
<dbReference type="PATRIC" id="fig|28116.10.peg.4147"/>
<evidence type="ECO:0000313" key="13">
    <source>
        <dbReference type="Proteomes" id="UP000181870"/>
    </source>
</evidence>
<reference evidence="17" key="3">
    <citation type="journal article" date="2018" name="J. Anim. Genet.">
        <title>Acquired interbacterial defense systems protect against interspecies antagonism in the human gut microbiome.</title>
        <authorList>
            <person name="Ross B.D."/>
            <person name="Verster A.J."/>
            <person name="Radey M.C."/>
            <person name="Schmidtke D.T."/>
            <person name="Pope C.E."/>
            <person name="Hoffman L.R."/>
            <person name="Hajjar A."/>
            <person name="Peterson S.B."/>
            <person name="Borenstein E."/>
            <person name="Mougous J."/>
        </authorList>
    </citation>
    <scope>NUCLEOTIDE SEQUENCE [LARGE SCALE GENOMIC DNA]</scope>
    <source>
        <strain evidence="17">3725 D1 iv</strain>
    </source>
</reference>